<dbReference type="OrthoDB" id="9788394at2"/>
<dbReference type="EMBL" id="SJZI01000001">
    <property type="protein sequence ID" value="TCJ19615.1"/>
    <property type="molecule type" value="Genomic_DNA"/>
</dbReference>
<evidence type="ECO:0000313" key="2">
    <source>
        <dbReference type="Proteomes" id="UP000295334"/>
    </source>
</evidence>
<sequence>MTVFIFSRPIRSGKTTDLLAWSRGGADVRGIAMPDYNGERHFEDLATGERWSATAGTETDLLPAGPFRFSKEAFAKAARRLELPEGGWLIVDEIGKLELEGKGFANALERVIADGAGTDFKLLLVVRDTLLEKVCSRFGLGDARVLHELGAL</sequence>
<reference evidence="1 2" key="1">
    <citation type="submission" date="2019-03" db="EMBL/GenBank/DDBJ databases">
        <authorList>
            <person name="Kim M.K.M."/>
        </authorList>
    </citation>
    <scope>NUCLEOTIDE SEQUENCE [LARGE SCALE GENOMIC DNA]</scope>
    <source>
        <strain evidence="1 2">17J68-12</strain>
    </source>
</reference>
<keyword evidence="2" id="KW-1185">Reference proteome</keyword>
<accession>A0A4R1BR13</accession>
<dbReference type="Gene3D" id="3.40.50.300">
    <property type="entry name" value="P-loop containing nucleotide triphosphate hydrolases"/>
    <property type="match status" value="1"/>
</dbReference>
<name>A0A4R1BR13_9BACT</name>
<evidence type="ECO:0008006" key="3">
    <source>
        <dbReference type="Google" id="ProtNLM"/>
    </source>
</evidence>
<evidence type="ECO:0000313" key="1">
    <source>
        <dbReference type="EMBL" id="TCJ19615.1"/>
    </source>
</evidence>
<proteinExistence type="predicted"/>
<dbReference type="InterPro" id="IPR027417">
    <property type="entry name" value="P-loop_NTPase"/>
</dbReference>
<protein>
    <recommendedName>
        <fullName evidence="3">DUF2478 domain-containing protein</fullName>
    </recommendedName>
</protein>
<dbReference type="Proteomes" id="UP000295334">
    <property type="component" value="Unassembled WGS sequence"/>
</dbReference>
<comment type="caution">
    <text evidence="1">The sequence shown here is derived from an EMBL/GenBank/DDBJ whole genome shotgun (WGS) entry which is preliminary data.</text>
</comment>
<dbReference type="AlphaFoldDB" id="A0A4R1BR13"/>
<organism evidence="1 2">
    <name type="scientific">Flaviaesturariibacter flavus</name>
    <dbReference type="NCBI Taxonomy" id="2502780"/>
    <lineage>
        <taxon>Bacteria</taxon>
        <taxon>Pseudomonadati</taxon>
        <taxon>Bacteroidota</taxon>
        <taxon>Chitinophagia</taxon>
        <taxon>Chitinophagales</taxon>
        <taxon>Chitinophagaceae</taxon>
        <taxon>Flaviaestuariibacter</taxon>
    </lineage>
</organism>
<dbReference type="RefSeq" id="WP_131445565.1">
    <property type="nucleotide sequence ID" value="NZ_SJZI01000001.1"/>
</dbReference>
<gene>
    <name evidence="1" type="ORF">EPD60_00380</name>
</gene>